<sequence>MRKWNGLYHITKATYVFRAEAESDEGEKLHVLVTYDESNFLAYDAARYVWALKGERPLRKKSQRRLIHVTDFLCNTIGRLAKAERQQVSKRAEGDLRDYSARKSNDGWSARDVLLAQVANYSQV</sequence>
<dbReference type="EMBL" id="SHOA02000203">
    <property type="protein sequence ID" value="TDH66056.1"/>
    <property type="molecule type" value="Genomic_DNA"/>
</dbReference>
<accession>A0A976FG14</accession>
<proteinExistence type="predicted"/>
<gene>
    <name evidence="1" type="ORF">CCR75_001513</name>
</gene>
<dbReference type="KEGG" id="blac:94345287"/>
<name>A0A976FG14_BRELC</name>
<evidence type="ECO:0000313" key="1">
    <source>
        <dbReference type="EMBL" id="TDH66056.1"/>
    </source>
</evidence>
<dbReference type="AlphaFoldDB" id="A0A976FG14"/>
<evidence type="ECO:0000313" key="2">
    <source>
        <dbReference type="Proteomes" id="UP000294530"/>
    </source>
</evidence>
<organism evidence="1 2">
    <name type="scientific">Bremia lactucae</name>
    <name type="common">Lettuce downy mildew</name>
    <dbReference type="NCBI Taxonomy" id="4779"/>
    <lineage>
        <taxon>Eukaryota</taxon>
        <taxon>Sar</taxon>
        <taxon>Stramenopiles</taxon>
        <taxon>Oomycota</taxon>
        <taxon>Peronosporomycetes</taxon>
        <taxon>Peronosporales</taxon>
        <taxon>Peronosporaceae</taxon>
        <taxon>Bremia</taxon>
    </lineage>
</organism>
<keyword evidence="2" id="KW-1185">Reference proteome</keyword>
<dbReference type="Proteomes" id="UP000294530">
    <property type="component" value="Unassembled WGS sequence"/>
</dbReference>
<comment type="caution">
    <text evidence="1">The sequence shown here is derived from an EMBL/GenBank/DDBJ whole genome shotgun (WGS) entry which is preliminary data.</text>
</comment>
<dbReference type="RefSeq" id="XP_067815555.1">
    <property type="nucleotide sequence ID" value="XM_067959616.1"/>
</dbReference>
<reference evidence="1 2" key="1">
    <citation type="journal article" date="2021" name="Genome Biol.">
        <title>AFLAP: assembly-free linkage analysis pipeline using k-mers from genome sequencing data.</title>
        <authorList>
            <person name="Fletcher K."/>
            <person name="Zhang L."/>
            <person name="Gil J."/>
            <person name="Han R."/>
            <person name="Cavanaugh K."/>
            <person name="Michelmore R."/>
        </authorList>
    </citation>
    <scope>NUCLEOTIDE SEQUENCE [LARGE SCALE GENOMIC DNA]</scope>
    <source>
        <strain evidence="1 2">SF5</strain>
    </source>
</reference>
<dbReference type="OrthoDB" id="2418550at2759"/>
<protein>
    <submittedName>
        <fullName evidence="1">Uncharacterized protein</fullName>
    </submittedName>
</protein>
<dbReference type="GeneID" id="94345287"/>